<evidence type="ECO:0000256" key="1">
    <source>
        <dbReference type="ARBA" id="ARBA00009437"/>
    </source>
</evidence>
<dbReference type="Gene3D" id="3.40.190.10">
    <property type="entry name" value="Periplasmic binding protein-like II"/>
    <property type="match status" value="2"/>
</dbReference>
<keyword evidence="7" id="KW-1185">Reference proteome</keyword>
<dbReference type="InterPro" id="IPR036390">
    <property type="entry name" value="WH_DNA-bd_sf"/>
</dbReference>
<dbReference type="InterPro" id="IPR036388">
    <property type="entry name" value="WH-like_DNA-bd_sf"/>
</dbReference>
<accession>A0A239G210</accession>
<dbReference type="SUPFAM" id="SSF53850">
    <property type="entry name" value="Periplasmic binding protein-like II"/>
    <property type="match status" value="1"/>
</dbReference>
<dbReference type="PROSITE" id="PS50931">
    <property type="entry name" value="HTH_LYSR"/>
    <property type="match status" value="1"/>
</dbReference>
<dbReference type="SUPFAM" id="SSF46785">
    <property type="entry name" value="Winged helix' DNA-binding domain"/>
    <property type="match status" value="1"/>
</dbReference>
<dbReference type="EMBL" id="FZOS01000010">
    <property type="protein sequence ID" value="SNS62738.1"/>
    <property type="molecule type" value="Genomic_DNA"/>
</dbReference>
<dbReference type="FunFam" id="1.10.10.10:FF:000038">
    <property type="entry name" value="Glycine cleavage system transcriptional activator"/>
    <property type="match status" value="1"/>
</dbReference>
<dbReference type="InterPro" id="IPR005119">
    <property type="entry name" value="LysR_subst-bd"/>
</dbReference>
<keyword evidence="2" id="KW-0805">Transcription regulation</keyword>
<organism evidence="6 7">
    <name type="scientific">Edaphosphingomonas laterariae</name>
    <dbReference type="NCBI Taxonomy" id="861865"/>
    <lineage>
        <taxon>Bacteria</taxon>
        <taxon>Pseudomonadati</taxon>
        <taxon>Pseudomonadota</taxon>
        <taxon>Alphaproteobacteria</taxon>
        <taxon>Sphingomonadales</taxon>
        <taxon>Rhizorhabdaceae</taxon>
        <taxon>Edaphosphingomonas</taxon>
    </lineage>
</organism>
<proteinExistence type="inferred from homology"/>
<dbReference type="GO" id="GO:0003700">
    <property type="term" value="F:DNA-binding transcription factor activity"/>
    <property type="evidence" value="ECO:0007669"/>
    <property type="project" value="InterPro"/>
</dbReference>
<comment type="similarity">
    <text evidence="1">Belongs to the LysR transcriptional regulatory family.</text>
</comment>
<dbReference type="InterPro" id="IPR000847">
    <property type="entry name" value="LysR_HTH_N"/>
</dbReference>
<evidence type="ECO:0000313" key="6">
    <source>
        <dbReference type="EMBL" id="SNS62738.1"/>
    </source>
</evidence>
<dbReference type="Pfam" id="PF00126">
    <property type="entry name" value="HTH_1"/>
    <property type="match status" value="1"/>
</dbReference>
<dbReference type="PANTHER" id="PTHR30537:SF26">
    <property type="entry name" value="GLYCINE CLEAVAGE SYSTEM TRANSCRIPTIONAL ACTIVATOR"/>
    <property type="match status" value="1"/>
</dbReference>
<feature type="domain" description="HTH lysR-type" evidence="5">
    <location>
        <begin position="7"/>
        <end position="64"/>
    </location>
</feature>
<protein>
    <submittedName>
        <fullName evidence="6">LysR family transcriptional regulator, glycine cleavage system transcriptional activator</fullName>
    </submittedName>
</protein>
<evidence type="ECO:0000256" key="2">
    <source>
        <dbReference type="ARBA" id="ARBA00023015"/>
    </source>
</evidence>
<dbReference type="Gene3D" id="1.10.10.10">
    <property type="entry name" value="Winged helix-like DNA-binding domain superfamily/Winged helix DNA-binding domain"/>
    <property type="match status" value="1"/>
</dbReference>
<sequence>MSITTLPPLTAIRAFEAAARHESFTRAAEELGMTQAAVSYQIRLLEERLGARLFLREARRVVLTDVGRRLAPAVTGAFETLIAAFAHAREDLGGVLRISAVNSFAALWLAPRLGTFQMSQRDLAVSLDASNHIVDFAREEVDCAIRSGHGDWPGLARHFLFRIHFAPLCSPALLPAAGDALAPADLLRLPRLSPDDIWWTEWFASLGIDMAGAPARGSVRLDSQAIEGAAAIAGQGFAVLAPALWRNDLLSGRLVQPLPHIAFGTGNFWLVYPEYKRNTPKIRAFRDWLLGEIADHAATDTTGAFVPPDGF</sequence>
<dbReference type="PRINTS" id="PR00039">
    <property type="entry name" value="HTHLYSR"/>
</dbReference>
<keyword evidence="3" id="KW-0238">DNA-binding</keyword>
<gene>
    <name evidence="6" type="ORF">SAMN06295912_110136</name>
</gene>
<dbReference type="Proteomes" id="UP000198281">
    <property type="component" value="Unassembled WGS sequence"/>
</dbReference>
<evidence type="ECO:0000313" key="7">
    <source>
        <dbReference type="Proteomes" id="UP000198281"/>
    </source>
</evidence>
<evidence type="ECO:0000256" key="3">
    <source>
        <dbReference type="ARBA" id="ARBA00023125"/>
    </source>
</evidence>
<dbReference type="CDD" id="cd08432">
    <property type="entry name" value="PBP2_GcdR_TrpI_HvrB_AmpR_like"/>
    <property type="match status" value="1"/>
</dbReference>
<dbReference type="Pfam" id="PF03466">
    <property type="entry name" value="LysR_substrate"/>
    <property type="match status" value="1"/>
</dbReference>
<dbReference type="GO" id="GO:0043565">
    <property type="term" value="F:sequence-specific DNA binding"/>
    <property type="evidence" value="ECO:0007669"/>
    <property type="project" value="TreeGrafter"/>
</dbReference>
<dbReference type="AlphaFoldDB" id="A0A239G210"/>
<evidence type="ECO:0000256" key="4">
    <source>
        <dbReference type="ARBA" id="ARBA00023163"/>
    </source>
</evidence>
<reference evidence="7" key="1">
    <citation type="submission" date="2017-06" db="EMBL/GenBank/DDBJ databases">
        <authorList>
            <person name="Varghese N."/>
            <person name="Submissions S."/>
        </authorList>
    </citation>
    <scope>NUCLEOTIDE SEQUENCE [LARGE SCALE GENOMIC DNA]</scope>
    <source>
        <strain evidence="7">LNB2</strain>
    </source>
</reference>
<evidence type="ECO:0000259" key="5">
    <source>
        <dbReference type="PROSITE" id="PS50931"/>
    </source>
</evidence>
<dbReference type="InterPro" id="IPR058163">
    <property type="entry name" value="LysR-type_TF_proteobact-type"/>
</dbReference>
<dbReference type="GO" id="GO:0006351">
    <property type="term" value="P:DNA-templated transcription"/>
    <property type="evidence" value="ECO:0007669"/>
    <property type="project" value="TreeGrafter"/>
</dbReference>
<keyword evidence="4" id="KW-0804">Transcription</keyword>
<dbReference type="PANTHER" id="PTHR30537">
    <property type="entry name" value="HTH-TYPE TRANSCRIPTIONAL REGULATOR"/>
    <property type="match status" value="1"/>
</dbReference>
<name>A0A239G210_9SPHN</name>